<evidence type="ECO:0000313" key="1">
    <source>
        <dbReference type="EMBL" id="ENU36059.1"/>
    </source>
</evidence>
<dbReference type="Proteomes" id="UP000023776">
    <property type="component" value="Unassembled WGS sequence"/>
</dbReference>
<gene>
    <name evidence="1" type="ORF">F988_01810</name>
</gene>
<dbReference type="HOGENOM" id="CLU_216673_0_0_6"/>
<sequence>MKFKYSTITRTLQVFGGKMTHIFENVGIGEIDDLIVNAKFKEATWRK</sequence>
<reference evidence="1 2" key="1">
    <citation type="submission" date="2013-02" db="EMBL/GenBank/DDBJ databases">
        <title>The Genome Sequence of Acinetobacter parvus CIP 108168.</title>
        <authorList>
            <consortium name="The Broad Institute Genome Sequencing Platform"/>
            <consortium name="The Broad Institute Genome Sequencing Center for Infectious Disease"/>
            <person name="Cerqueira G."/>
            <person name="Feldgarden M."/>
            <person name="Courvalin P."/>
            <person name="Perichon B."/>
            <person name="Grillot-Courvalin C."/>
            <person name="Clermont D."/>
            <person name="Rocha E."/>
            <person name="Yoon E.-J."/>
            <person name="Nemec A."/>
            <person name="Walker B."/>
            <person name="Young S.K."/>
            <person name="Zeng Q."/>
            <person name="Gargeya S."/>
            <person name="Fitzgerald M."/>
            <person name="Haas B."/>
            <person name="Abouelleil A."/>
            <person name="Alvarado L."/>
            <person name="Arachchi H.M."/>
            <person name="Berlin A.M."/>
            <person name="Chapman S.B."/>
            <person name="Dewar J."/>
            <person name="Goldberg J."/>
            <person name="Griggs A."/>
            <person name="Gujja S."/>
            <person name="Hansen M."/>
            <person name="Howarth C."/>
            <person name="Imamovic A."/>
            <person name="Larimer J."/>
            <person name="McCowan C."/>
            <person name="Murphy C."/>
            <person name="Neiman D."/>
            <person name="Pearson M."/>
            <person name="Priest M."/>
            <person name="Roberts A."/>
            <person name="Saif S."/>
            <person name="Shea T."/>
            <person name="Sisk P."/>
            <person name="Sykes S."/>
            <person name="Wortman J."/>
            <person name="Nusbaum C."/>
            <person name="Birren B."/>
        </authorList>
    </citation>
    <scope>NUCLEOTIDE SEQUENCE [LARGE SCALE GENOMIC DNA]</scope>
    <source>
        <strain evidence="1 2">CIP 108168</strain>
    </source>
</reference>
<name>N8RRB9_9GAMM</name>
<accession>N8RRB9</accession>
<protein>
    <submittedName>
        <fullName evidence="1">Uncharacterized protein</fullName>
    </submittedName>
</protein>
<keyword evidence="2" id="KW-1185">Reference proteome</keyword>
<dbReference type="AlphaFoldDB" id="N8RRB9"/>
<dbReference type="PATRIC" id="fig|981333.9.peg.1866"/>
<proteinExistence type="predicted"/>
<dbReference type="EMBL" id="APOM01000047">
    <property type="protein sequence ID" value="ENU36059.1"/>
    <property type="molecule type" value="Genomic_DNA"/>
</dbReference>
<organism evidence="1 2">
    <name type="scientific">Acinetobacter parvus DSM 16617 = CIP 108168</name>
    <dbReference type="NCBI Taxonomy" id="981333"/>
    <lineage>
        <taxon>Bacteria</taxon>
        <taxon>Pseudomonadati</taxon>
        <taxon>Pseudomonadota</taxon>
        <taxon>Gammaproteobacteria</taxon>
        <taxon>Moraxellales</taxon>
        <taxon>Moraxellaceae</taxon>
        <taxon>Acinetobacter</taxon>
    </lineage>
</organism>
<comment type="caution">
    <text evidence="1">The sequence shown here is derived from an EMBL/GenBank/DDBJ whole genome shotgun (WGS) entry which is preliminary data.</text>
</comment>
<evidence type="ECO:0000313" key="2">
    <source>
        <dbReference type="Proteomes" id="UP000023776"/>
    </source>
</evidence>